<gene>
    <name evidence="1" type="ORF">ACFQJ6_15395</name>
</gene>
<protein>
    <recommendedName>
        <fullName evidence="3">DUF397 domain-containing protein</fullName>
    </recommendedName>
</protein>
<keyword evidence="2" id="KW-1185">Reference proteome</keyword>
<proteinExistence type="predicted"/>
<reference evidence="1 2" key="1">
    <citation type="journal article" date="2019" name="Int. J. Syst. Evol. Microbiol.">
        <title>The Global Catalogue of Microorganisms (GCM) 10K type strain sequencing project: providing services to taxonomists for standard genome sequencing and annotation.</title>
        <authorList>
            <consortium name="The Broad Institute Genomics Platform"/>
            <consortium name="The Broad Institute Genome Sequencing Center for Infectious Disease"/>
            <person name="Wu L."/>
            <person name="Ma J."/>
        </authorList>
    </citation>
    <scope>NUCLEOTIDE SEQUENCE [LARGE SCALE GENOMIC DNA]</scope>
    <source>
        <strain evidence="1 2">DT72</strain>
    </source>
</reference>
<evidence type="ECO:0000313" key="2">
    <source>
        <dbReference type="Proteomes" id="UP001596407"/>
    </source>
</evidence>
<name>A0ABD5WL87_9EURY</name>
<dbReference type="EMBL" id="JBHSZH010000005">
    <property type="protein sequence ID" value="MFC7081281.1"/>
    <property type="molecule type" value="Genomic_DNA"/>
</dbReference>
<comment type="caution">
    <text evidence="1">The sequence shown here is derived from an EMBL/GenBank/DDBJ whole genome shotgun (WGS) entry which is preliminary data.</text>
</comment>
<organism evidence="1 2">
    <name type="scientific">Halorussus caseinilyticus</name>
    <dbReference type="NCBI Taxonomy" id="3034025"/>
    <lineage>
        <taxon>Archaea</taxon>
        <taxon>Methanobacteriati</taxon>
        <taxon>Methanobacteriota</taxon>
        <taxon>Stenosarchaea group</taxon>
        <taxon>Halobacteria</taxon>
        <taxon>Halobacteriales</taxon>
        <taxon>Haladaptataceae</taxon>
        <taxon>Halorussus</taxon>
    </lineage>
</organism>
<dbReference type="Proteomes" id="UP001596407">
    <property type="component" value="Unassembled WGS sequence"/>
</dbReference>
<dbReference type="AlphaFoldDB" id="A0ABD5WL87"/>
<dbReference type="RefSeq" id="WP_382210000.1">
    <property type="nucleotide sequence ID" value="NZ_JBHSZH010000005.1"/>
</dbReference>
<accession>A0ABD5WL87</accession>
<evidence type="ECO:0000313" key="1">
    <source>
        <dbReference type="EMBL" id="MFC7081281.1"/>
    </source>
</evidence>
<evidence type="ECO:0008006" key="3">
    <source>
        <dbReference type="Google" id="ProtNLM"/>
    </source>
</evidence>
<sequence>MFDRNKGEGAAVEVTGGAATVNVDVPWYSDDWAAFIAAPDANTEAVDYSGNVEE</sequence>